<protein>
    <submittedName>
        <fullName evidence="2">Uncharacterized protein</fullName>
    </submittedName>
</protein>
<evidence type="ECO:0000313" key="3">
    <source>
        <dbReference type="Proteomes" id="UP001334248"/>
    </source>
</evidence>
<reference evidence="2 3" key="1">
    <citation type="journal article" date="2023" name="Res Sq">
        <title>Genomic and morphological characterization of Knufia obscura isolated from the Mars 2020 spacecraft assembly facility.</title>
        <authorList>
            <person name="Chander A.M."/>
            <person name="Teixeira M.M."/>
            <person name="Singh N.K."/>
            <person name="Williams M.P."/>
            <person name="Parker C.W."/>
            <person name="Leo P."/>
            <person name="Stajich J.E."/>
            <person name="Torok T."/>
            <person name="Tighe S."/>
            <person name="Mason C.E."/>
            <person name="Venkateswaran K."/>
        </authorList>
    </citation>
    <scope>NUCLEOTIDE SEQUENCE [LARGE SCALE GENOMIC DNA]</scope>
    <source>
        <strain evidence="2 3">CCFEE 5817</strain>
    </source>
</reference>
<feature type="compositionally biased region" description="Basic and acidic residues" evidence="1">
    <location>
        <begin position="98"/>
        <end position="113"/>
    </location>
</feature>
<feature type="compositionally biased region" description="Low complexity" evidence="1">
    <location>
        <begin position="402"/>
        <end position="424"/>
    </location>
</feature>
<evidence type="ECO:0000313" key="2">
    <source>
        <dbReference type="EMBL" id="KAK5941707.1"/>
    </source>
</evidence>
<feature type="compositionally biased region" description="Polar residues" evidence="1">
    <location>
        <begin position="172"/>
        <end position="181"/>
    </location>
</feature>
<gene>
    <name evidence="2" type="ORF">PMZ80_005657</name>
</gene>
<feature type="compositionally biased region" description="Polar residues" evidence="1">
    <location>
        <begin position="666"/>
        <end position="675"/>
    </location>
</feature>
<dbReference type="RefSeq" id="XP_064729797.1">
    <property type="nucleotide sequence ID" value="XM_064874075.1"/>
</dbReference>
<dbReference type="EMBL" id="JAVHJV010000006">
    <property type="protein sequence ID" value="KAK5941707.1"/>
    <property type="molecule type" value="Genomic_DNA"/>
</dbReference>
<accession>A0ABR0RMT7</accession>
<sequence>MTANQIHSTSNVSHQLATNDVGANINVAVLGLRTLFHFWTSFQHLFSMLSQFDNEHHKNRIRRSKSTTSVKERRKHPIISEPLDPESARVHAVIAAHRAMDRSRGSSEADLYRSDSSASKQSARLARGRHAANQSDPATRLQRQRSLLQATTPNLAATLPLPGGGNTARGGPQSSTHTSVSEFGGSYEGEPSSYRRLRKANKTLRHDTNAANLDGPGLKLRLKKSFDVLKFTRRRATSPEKPPPNSPYRPESVELARTQFLQSHSSPQPLDGSPDVLYNGQRRQKKDFRSSLRSSDSAEPKELQVPKHSALTAARSISSSLRNRFKRAFSKPDSCLPPQQLDAARAHFGDATFGDIGNGGFDSYLTEENHELRRGSLYDDPWHEKVDDEDLRKLATMAPVNKSNESLSASSKSRVTSWTNTTTTGSMRETPLERKRLSVIQEDGGPHQPSSSAGTHLGGVSVFRKPLPLPPGQQPNPQRLYSALVRRMNQESVDRASIAEEEDEESHSSAARIPERTIRAVTSSTAAGPYTEHETAEDDAVGGHQVPSNVADAVREAFRYNHSEESVYSRRDNGAPNPDYQHCVNISEQDIGARDMPLFGKDINMYRLANKSNPYASDLTFDDALRSNNHTGGSVDSSRLETSRGITHVRQKSVREVQYRVMPTPEINQSQASFKSESEISKAPSHVREQAQINSDQTTPVPSKFANDPISKALNHIVKSSGDNDRNDSRTPTPSEAVPDQLSVAKKRFPLLNVKQVSKNNTPIPSRNSSLTRSQSGLLQQMADAERQQNSKHENKLATSLRKISPENVANLLKGKKSLAVLSHKKLEKENRPISGENTPETKVDEAHAASTPGPSYLAMRSGNSAGQLMKQKETNNHSESPTDLVKATLSARLSRPFDMDTPNLNRPFDSMYLGKREIGHQDTTGGRLSVAQAQQAQNHVLGYDKRRSFERGPGGYGGLGPSPFDGQTPVKQEEETALPHFPTPEDQLKHKSSKMGMSLGSKRMVSNFLRSRRKAVSSEEGAAVHEEDVQGETPGKDSPLYV</sequence>
<feature type="region of interest" description="Disordered" evidence="1">
    <location>
        <begin position="827"/>
        <end position="857"/>
    </location>
</feature>
<feature type="region of interest" description="Disordered" evidence="1">
    <location>
        <begin position="442"/>
        <end position="477"/>
    </location>
</feature>
<keyword evidence="3" id="KW-1185">Reference proteome</keyword>
<feature type="compositionally biased region" description="Basic and acidic residues" evidence="1">
    <location>
        <begin position="784"/>
        <end position="796"/>
    </location>
</feature>
<organism evidence="2 3">
    <name type="scientific">Knufia obscura</name>
    <dbReference type="NCBI Taxonomy" id="1635080"/>
    <lineage>
        <taxon>Eukaryota</taxon>
        <taxon>Fungi</taxon>
        <taxon>Dikarya</taxon>
        <taxon>Ascomycota</taxon>
        <taxon>Pezizomycotina</taxon>
        <taxon>Eurotiomycetes</taxon>
        <taxon>Chaetothyriomycetidae</taxon>
        <taxon>Chaetothyriales</taxon>
        <taxon>Trichomeriaceae</taxon>
        <taxon>Knufia</taxon>
    </lineage>
</organism>
<name>A0ABR0RMT7_9EURO</name>
<evidence type="ECO:0000256" key="1">
    <source>
        <dbReference type="SAM" id="MobiDB-lite"/>
    </source>
</evidence>
<feature type="compositionally biased region" description="Polar residues" evidence="1">
    <location>
        <begin position="144"/>
        <end position="155"/>
    </location>
</feature>
<feature type="region of interest" description="Disordered" evidence="1">
    <location>
        <begin position="950"/>
        <end position="1043"/>
    </location>
</feature>
<feature type="compositionally biased region" description="Polar residues" evidence="1">
    <location>
        <begin position="691"/>
        <end position="701"/>
    </location>
</feature>
<feature type="region of interest" description="Disordered" evidence="1">
    <location>
        <begin position="402"/>
        <end position="430"/>
    </location>
</feature>
<feature type="region of interest" description="Disordered" evidence="1">
    <location>
        <begin position="98"/>
        <end position="193"/>
    </location>
</feature>
<feature type="region of interest" description="Disordered" evidence="1">
    <location>
        <begin position="55"/>
        <end position="84"/>
    </location>
</feature>
<feature type="region of interest" description="Disordered" evidence="1">
    <location>
        <begin position="664"/>
        <end position="796"/>
    </location>
</feature>
<feature type="region of interest" description="Disordered" evidence="1">
    <location>
        <begin position="492"/>
        <end position="545"/>
    </location>
</feature>
<feature type="compositionally biased region" description="Polar residues" evidence="1">
    <location>
        <begin position="755"/>
        <end position="779"/>
    </location>
</feature>
<feature type="compositionally biased region" description="Basic and acidic residues" evidence="1">
    <location>
        <begin position="296"/>
        <end position="305"/>
    </location>
</feature>
<proteinExistence type="predicted"/>
<feature type="region of interest" description="Disordered" evidence="1">
    <location>
        <begin position="263"/>
        <end position="310"/>
    </location>
</feature>
<dbReference type="Proteomes" id="UP001334248">
    <property type="component" value="Unassembled WGS sequence"/>
</dbReference>
<dbReference type="GeneID" id="89999106"/>
<comment type="caution">
    <text evidence="2">The sequence shown here is derived from an EMBL/GenBank/DDBJ whole genome shotgun (WGS) entry which is preliminary data.</text>
</comment>